<keyword evidence="4" id="KW-0804">Transcription</keyword>
<evidence type="ECO:0000256" key="6">
    <source>
        <dbReference type="PROSITE-ProRule" id="PRU00169"/>
    </source>
</evidence>
<evidence type="ECO:0000256" key="2">
    <source>
        <dbReference type="ARBA" id="ARBA00023015"/>
    </source>
</evidence>
<dbReference type="InterPro" id="IPR018060">
    <property type="entry name" value="HTH_AraC"/>
</dbReference>
<evidence type="ECO:0000256" key="5">
    <source>
        <dbReference type="ARBA" id="ARBA00024867"/>
    </source>
</evidence>
<comment type="function">
    <text evidence="5">May play the central regulatory role in sporulation. It may be an element of the effector pathway responsible for the activation of sporulation genes in response to nutritional stress. Spo0A may act in concert with spo0H (a sigma factor) to control the expression of some genes that are critical to the sporulation process.</text>
</comment>
<dbReference type="SMART" id="SM00448">
    <property type="entry name" value="REC"/>
    <property type="match status" value="1"/>
</dbReference>
<dbReference type="SUPFAM" id="SSF46689">
    <property type="entry name" value="Homeodomain-like"/>
    <property type="match status" value="2"/>
</dbReference>
<dbReference type="Proteomes" id="UP000461768">
    <property type="component" value="Unassembled WGS sequence"/>
</dbReference>
<feature type="domain" description="HTH araC/xylS-type" evidence="7">
    <location>
        <begin position="174"/>
        <end position="272"/>
    </location>
</feature>
<dbReference type="GO" id="GO:0000160">
    <property type="term" value="P:phosphorelay signal transduction system"/>
    <property type="evidence" value="ECO:0007669"/>
    <property type="project" value="InterPro"/>
</dbReference>
<sequence>MYRILIAEDELIERMMLKKTLQKIFGDLCEILEAENGKRALEVFRSTDIHVAILDIEMPGLKGIEAAEIMRREKEGFCIIFLTAYDKFEYAKKAIAVHALEYLLKPYSEKELVSVVEEALHLAEEYEKRKEDTSYAPKVMELMGNSNTNKQEVASEMQMIQDENNVSRFNVLVSLVEEYVRSNYMNDISMQEAARCINYSDTYFCKMFKQQFGQNFTTYLTEYRMNEAKKLLKQPNVSVKEVGARVGYPDSSYFARVFRRIIGVSPSEYQLQKMKEI</sequence>
<reference evidence="9 10" key="2">
    <citation type="submission" date="2020-02" db="EMBL/GenBank/DDBJ databases">
        <title>Candidatus Galacturonibacter soehngenii shows hetero-acetogenic catabolism of galacturonic acid but lacks a canonical carbon monoxide dehydrogenase/acetyl-CoA synthase complex.</title>
        <authorList>
            <person name="Diender M."/>
            <person name="Stouten G.R."/>
            <person name="Petersen J.F."/>
            <person name="Nielsen P.H."/>
            <person name="Dueholm M.S."/>
            <person name="Pronk J.T."/>
            <person name="Van Loosdrecht M.C.M."/>
        </authorList>
    </citation>
    <scope>NUCLEOTIDE SEQUENCE [LARGE SCALE GENOMIC DNA]</scope>
    <source>
        <strain evidence="9">GalUA</strain>
    </source>
</reference>
<dbReference type="PRINTS" id="PR00032">
    <property type="entry name" value="HTHARAC"/>
</dbReference>
<dbReference type="PROSITE" id="PS50110">
    <property type="entry name" value="RESPONSE_REGULATORY"/>
    <property type="match status" value="1"/>
</dbReference>
<feature type="modified residue" description="4-aspartylphosphate" evidence="6">
    <location>
        <position position="55"/>
    </location>
</feature>
<proteinExistence type="predicted"/>
<dbReference type="GO" id="GO:0043565">
    <property type="term" value="F:sequence-specific DNA binding"/>
    <property type="evidence" value="ECO:0007669"/>
    <property type="project" value="InterPro"/>
</dbReference>
<dbReference type="Pfam" id="PF12833">
    <property type="entry name" value="HTH_18"/>
    <property type="match status" value="1"/>
</dbReference>
<evidence type="ECO:0000256" key="3">
    <source>
        <dbReference type="ARBA" id="ARBA00023125"/>
    </source>
</evidence>
<evidence type="ECO:0000313" key="10">
    <source>
        <dbReference type="Proteomes" id="UP000461768"/>
    </source>
</evidence>
<keyword evidence="2" id="KW-0805">Transcription regulation</keyword>
<dbReference type="PANTHER" id="PTHR43280:SF2">
    <property type="entry name" value="HTH-TYPE TRANSCRIPTIONAL REGULATOR EXSA"/>
    <property type="match status" value="1"/>
</dbReference>
<evidence type="ECO:0000256" key="4">
    <source>
        <dbReference type="ARBA" id="ARBA00023163"/>
    </source>
</evidence>
<comment type="caution">
    <text evidence="9">The sequence shown here is derived from an EMBL/GenBank/DDBJ whole genome shotgun (WGS) entry which is preliminary data.</text>
</comment>
<keyword evidence="6" id="KW-0597">Phosphoprotein</keyword>
<keyword evidence="10" id="KW-1185">Reference proteome</keyword>
<dbReference type="AlphaFoldDB" id="A0A7V7UDB2"/>
<evidence type="ECO:0000256" key="1">
    <source>
        <dbReference type="ARBA" id="ARBA00018672"/>
    </source>
</evidence>
<dbReference type="EMBL" id="WAGX01000003">
    <property type="protein sequence ID" value="KAB1440595.1"/>
    <property type="molecule type" value="Genomic_DNA"/>
</dbReference>
<dbReference type="Gene3D" id="1.10.10.60">
    <property type="entry name" value="Homeodomain-like"/>
    <property type="match status" value="2"/>
</dbReference>
<dbReference type="Gene3D" id="3.40.50.2300">
    <property type="match status" value="1"/>
</dbReference>
<protein>
    <recommendedName>
        <fullName evidence="1">Stage 0 sporulation protein A homolog</fullName>
    </recommendedName>
</protein>
<dbReference type="Pfam" id="PF00072">
    <property type="entry name" value="Response_reg"/>
    <property type="match status" value="1"/>
</dbReference>
<dbReference type="PROSITE" id="PS01124">
    <property type="entry name" value="HTH_ARAC_FAMILY_2"/>
    <property type="match status" value="1"/>
</dbReference>
<dbReference type="OrthoDB" id="1769137at2"/>
<keyword evidence="3" id="KW-0238">DNA-binding</keyword>
<dbReference type="InterPro" id="IPR001789">
    <property type="entry name" value="Sig_transdc_resp-reg_receiver"/>
</dbReference>
<dbReference type="SMART" id="SM00342">
    <property type="entry name" value="HTH_ARAC"/>
    <property type="match status" value="1"/>
</dbReference>
<accession>A0A7V7UDB2</accession>
<dbReference type="CDD" id="cd17536">
    <property type="entry name" value="REC_YesN-like"/>
    <property type="match status" value="1"/>
</dbReference>
<reference evidence="9 10" key="1">
    <citation type="submission" date="2019-09" db="EMBL/GenBank/DDBJ databases">
        <authorList>
            <person name="Valk L.C."/>
        </authorList>
    </citation>
    <scope>NUCLEOTIDE SEQUENCE [LARGE SCALE GENOMIC DNA]</scope>
    <source>
        <strain evidence="9">GalUA</strain>
    </source>
</reference>
<name>A0A7V7UDB2_9FIRM</name>
<gene>
    <name evidence="9" type="ORF">F7O84_01830</name>
</gene>
<evidence type="ECO:0000313" key="9">
    <source>
        <dbReference type="EMBL" id="KAB1440595.1"/>
    </source>
</evidence>
<evidence type="ECO:0000259" key="7">
    <source>
        <dbReference type="PROSITE" id="PS01124"/>
    </source>
</evidence>
<dbReference type="InterPro" id="IPR018062">
    <property type="entry name" value="HTH_AraC-typ_CS"/>
</dbReference>
<dbReference type="RefSeq" id="WP_151141211.1">
    <property type="nucleotide sequence ID" value="NZ_WAGX01000003.1"/>
</dbReference>
<dbReference type="InterPro" id="IPR020449">
    <property type="entry name" value="Tscrpt_reg_AraC-type_HTH"/>
</dbReference>
<dbReference type="PANTHER" id="PTHR43280">
    <property type="entry name" value="ARAC-FAMILY TRANSCRIPTIONAL REGULATOR"/>
    <property type="match status" value="1"/>
</dbReference>
<evidence type="ECO:0000259" key="8">
    <source>
        <dbReference type="PROSITE" id="PS50110"/>
    </source>
</evidence>
<dbReference type="GO" id="GO:0003700">
    <property type="term" value="F:DNA-binding transcription factor activity"/>
    <property type="evidence" value="ECO:0007669"/>
    <property type="project" value="InterPro"/>
</dbReference>
<dbReference type="InterPro" id="IPR009057">
    <property type="entry name" value="Homeodomain-like_sf"/>
</dbReference>
<dbReference type="PROSITE" id="PS00041">
    <property type="entry name" value="HTH_ARAC_FAMILY_1"/>
    <property type="match status" value="1"/>
</dbReference>
<organism evidence="9 10">
    <name type="scientific">Candidatus Galacturonatibacter soehngenii</name>
    <dbReference type="NCBI Taxonomy" id="2307010"/>
    <lineage>
        <taxon>Bacteria</taxon>
        <taxon>Bacillati</taxon>
        <taxon>Bacillota</taxon>
        <taxon>Clostridia</taxon>
        <taxon>Lachnospirales</taxon>
        <taxon>Lachnospiraceae</taxon>
        <taxon>Candidatus Galacturonatibacter</taxon>
    </lineage>
</organism>
<dbReference type="InterPro" id="IPR011006">
    <property type="entry name" value="CheY-like_superfamily"/>
</dbReference>
<feature type="domain" description="Response regulatory" evidence="8">
    <location>
        <begin position="3"/>
        <end position="120"/>
    </location>
</feature>
<dbReference type="SUPFAM" id="SSF52172">
    <property type="entry name" value="CheY-like"/>
    <property type="match status" value="1"/>
</dbReference>